<gene>
    <name evidence="1" type="ORF">B0A55_01505</name>
</gene>
<dbReference type="OrthoDB" id="3438345at2759"/>
<dbReference type="AlphaFoldDB" id="A0A4U0XVZ8"/>
<dbReference type="InterPro" id="IPR036047">
    <property type="entry name" value="F-box-like_dom_sf"/>
</dbReference>
<accession>A0A4U0XVZ8</accession>
<organism evidence="1 2">
    <name type="scientific">Friedmanniomyces simplex</name>
    <dbReference type="NCBI Taxonomy" id="329884"/>
    <lineage>
        <taxon>Eukaryota</taxon>
        <taxon>Fungi</taxon>
        <taxon>Dikarya</taxon>
        <taxon>Ascomycota</taxon>
        <taxon>Pezizomycotina</taxon>
        <taxon>Dothideomycetes</taxon>
        <taxon>Dothideomycetidae</taxon>
        <taxon>Mycosphaerellales</taxon>
        <taxon>Teratosphaeriaceae</taxon>
        <taxon>Friedmanniomyces</taxon>
    </lineage>
</organism>
<evidence type="ECO:0000313" key="2">
    <source>
        <dbReference type="Proteomes" id="UP000309340"/>
    </source>
</evidence>
<keyword evidence="2" id="KW-1185">Reference proteome</keyword>
<protein>
    <recommendedName>
        <fullName evidence="3">F-box domain-containing protein</fullName>
    </recommendedName>
</protein>
<evidence type="ECO:0000313" key="1">
    <source>
        <dbReference type="EMBL" id="TKA82062.1"/>
    </source>
</evidence>
<reference evidence="1 2" key="1">
    <citation type="submission" date="2017-03" db="EMBL/GenBank/DDBJ databases">
        <title>Genomes of endolithic fungi from Antarctica.</title>
        <authorList>
            <person name="Coleine C."/>
            <person name="Masonjones S."/>
            <person name="Stajich J.E."/>
        </authorList>
    </citation>
    <scope>NUCLEOTIDE SEQUENCE [LARGE SCALE GENOMIC DNA]</scope>
    <source>
        <strain evidence="1 2">CCFEE 5184</strain>
    </source>
</reference>
<sequence length="531" mass="58865">MASPLVDDKRSTLDRLPAELVECVLLDLSLDDIRNVRLVSHGVYATASSGRFKTFCRTRPVDLRSHALAKLSERIAPGSIACNLQDLTVTGVLYVTTSLEKILRTKTVPADPIDIFGKREDALGNSTAIRPNRVSASSERMVDTQRELDVLRTCQEEAALERSLGRDYSALVELFRCLREHGVLHGLRSVTLDVTIERIAERRLAPKDGGAWRPIWETAARTFQVTMRALAAAGLPLQRLDAFAHVNTCSLSGFDMACMLQDNPPDMFDDLLQNIRSLSISTSKRLLHPIGFAALQDADPDDEVHEHRFDNNRRDRLASIVPPTPAGLAELEAMAADSRDTTGLAHLLAKTPQLEELDLQSYYLYYSFLSAPSAPEGDKVTTANIVRTSGLRRLKKLTLRGRTVDVTDLLGLLNANPDLEAVDFGNIWLHGTWQPVFAHLTSANNKFTRLHFDVVFETTATGSAYVQFPGIRSGILSVPAPAGAAAFTLEGRESVLQGITYKRSEQWVMGCVQHSRWRQERRRVYGPPGAW</sequence>
<dbReference type="SUPFAM" id="SSF81383">
    <property type="entry name" value="F-box domain"/>
    <property type="match status" value="1"/>
</dbReference>
<evidence type="ECO:0008006" key="3">
    <source>
        <dbReference type="Google" id="ProtNLM"/>
    </source>
</evidence>
<dbReference type="EMBL" id="NAJQ01000041">
    <property type="protein sequence ID" value="TKA82062.1"/>
    <property type="molecule type" value="Genomic_DNA"/>
</dbReference>
<proteinExistence type="predicted"/>
<name>A0A4U0XVZ8_9PEZI</name>
<comment type="caution">
    <text evidence="1">The sequence shown here is derived from an EMBL/GenBank/DDBJ whole genome shotgun (WGS) entry which is preliminary data.</text>
</comment>
<dbReference type="Proteomes" id="UP000309340">
    <property type="component" value="Unassembled WGS sequence"/>
</dbReference>